<protein>
    <recommendedName>
        <fullName evidence="6">Strictosidine synthase conserved region domain-containing protein</fullName>
    </recommendedName>
</protein>
<dbReference type="GO" id="GO:0005773">
    <property type="term" value="C:vacuole"/>
    <property type="evidence" value="ECO:0007669"/>
    <property type="project" value="UniProtKB-SubCell"/>
</dbReference>
<dbReference type="Pfam" id="PF03088">
    <property type="entry name" value="Str_synth"/>
    <property type="match status" value="1"/>
</dbReference>
<dbReference type="PANTHER" id="PTHR10426">
    <property type="entry name" value="STRICTOSIDINE SYNTHASE-RELATED"/>
    <property type="match status" value="1"/>
</dbReference>
<gene>
    <name evidence="7" type="ORF">HU200_046991</name>
</gene>
<evidence type="ECO:0000256" key="4">
    <source>
        <dbReference type="ARBA" id="ARBA00023180"/>
    </source>
</evidence>
<keyword evidence="8" id="KW-1185">Reference proteome</keyword>
<dbReference type="AlphaFoldDB" id="A0A835E8Y6"/>
<dbReference type="Gene3D" id="2.120.10.30">
    <property type="entry name" value="TolB, C-terminal domain"/>
    <property type="match status" value="2"/>
</dbReference>
<feature type="domain" description="Strictosidine synthase conserved region" evidence="6">
    <location>
        <begin position="273"/>
        <end position="348"/>
    </location>
</feature>
<evidence type="ECO:0000256" key="5">
    <source>
        <dbReference type="SAM" id="MobiDB-lite"/>
    </source>
</evidence>
<sequence length="425" mass="46505">MRSVEIGCSSGAEGRCGTNAEGCNGGANAEASWATKSTAVLVSLLPSKPRSFPLSRQQKEAAAATRDLLKLDAARVWKAGAPPMQKDAAAAPMRKLPGRPRALPVPEKRSGASSSPRSFNDNNYFFNSSADHFFSSPGQSCSQPWNPQASDPATWKSEQYWSDVELTYNHTTPSHRARIAKQIKDRFHKHQSGPRRSKWKELLLSHLTVGSVNVDGECAEAICGRLLDLQFYAKTDDLYIVDVYLGLMNVVPSGGKATVLVMGADGVPFNFVNGVDVDQGTSNVYFTDSITTYTREHNTGIMINRDATMRLLKFNARTRHVTVLMAGLPYTNGVAMSADRTHVVVAHRRPCQAFRHEKGGYWFALNREQINATSPKDLVGVRVDTKGGEHGVMKAPKGFTLSDIVEKDDKLWLGSVELDYVGLAS</sequence>
<keyword evidence="3" id="KW-0926">Vacuole</keyword>
<dbReference type="GO" id="GO:0012505">
    <property type="term" value="C:endomembrane system"/>
    <property type="evidence" value="ECO:0007669"/>
    <property type="project" value="TreeGrafter"/>
</dbReference>
<organism evidence="7 8">
    <name type="scientific">Digitaria exilis</name>
    <dbReference type="NCBI Taxonomy" id="1010633"/>
    <lineage>
        <taxon>Eukaryota</taxon>
        <taxon>Viridiplantae</taxon>
        <taxon>Streptophyta</taxon>
        <taxon>Embryophyta</taxon>
        <taxon>Tracheophyta</taxon>
        <taxon>Spermatophyta</taxon>
        <taxon>Magnoliopsida</taxon>
        <taxon>Liliopsida</taxon>
        <taxon>Poales</taxon>
        <taxon>Poaceae</taxon>
        <taxon>PACMAD clade</taxon>
        <taxon>Panicoideae</taxon>
        <taxon>Panicodae</taxon>
        <taxon>Paniceae</taxon>
        <taxon>Anthephorinae</taxon>
        <taxon>Digitaria</taxon>
    </lineage>
</organism>
<dbReference type="InterPro" id="IPR018119">
    <property type="entry name" value="Strictosidine_synth_cons-reg"/>
</dbReference>
<evidence type="ECO:0000313" key="7">
    <source>
        <dbReference type="EMBL" id="KAF8676441.1"/>
    </source>
</evidence>
<dbReference type="OrthoDB" id="5307922at2759"/>
<dbReference type="GO" id="GO:0016787">
    <property type="term" value="F:hydrolase activity"/>
    <property type="evidence" value="ECO:0007669"/>
    <property type="project" value="TreeGrafter"/>
</dbReference>
<accession>A0A835E8Y6</accession>
<dbReference type="Proteomes" id="UP000636709">
    <property type="component" value="Unassembled WGS sequence"/>
</dbReference>
<comment type="similarity">
    <text evidence="2">Belongs to the strictosidine synthase family.</text>
</comment>
<evidence type="ECO:0000259" key="6">
    <source>
        <dbReference type="Pfam" id="PF03088"/>
    </source>
</evidence>
<proteinExistence type="inferred from homology"/>
<name>A0A835E8Y6_9POAL</name>
<dbReference type="EMBL" id="JACEFO010002165">
    <property type="protein sequence ID" value="KAF8676441.1"/>
    <property type="molecule type" value="Genomic_DNA"/>
</dbReference>
<reference evidence="7" key="1">
    <citation type="submission" date="2020-07" db="EMBL/GenBank/DDBJ databases">
        <title>Genome sequence and genetic diversity analysis of an under-domesticated orphan crop, white fonio (Digitaria exilis).</title>
        <authorList>
            <person name="Bennetzen J.L."/>
            <person name="Chen S."/>
            <person name="Ma X."/>
            <person name="Wang X."/>
            <person name="Yssel A.E.J."/>
            <person name="Chaluvadi S.R."/>
            <person name="Johnson M."/>
            <person name="Gangashetty P."/>
            <person name="Hamidou F."/>
            <person name="Sanogo M.D."/>
            <person name="Zwaenepoel A."/>
            <person name="Wallace J."/>
            <person name="Van De Peer Y."/>
            <person name="Van Deynze A."/>
        </authorList>
    </citation>
    <scope>NUCLEOTIDE SEQUENCE</scope>
    <source>
        <tissue evidence="7">Leaves</tissue>
    </source>
</reference>
<feature type="region of interest" description="Disordered" evidence="5">
    <location>
        <begin position="84"/>
        <end position="117"/>
    </location>
</feature>
<comment type="subcellular location">
    <subcellularLocation>
        <location evidence="1">Vacuole</location>
    </subcellularLocation>
</comment>
<dbReference type="SUPFAM" id="SSF63829">
    <property type="entry name" value="Calcium-dependent phosphotriesterase"/>
    <property type="match status" value="1"/>
</dbReference>
<comment type="caution">
    <text evidence="7">The sequence shown here is derived from an EMBL/GenBank/DDBJ whole genome shotgun (WGS) entry which is preliminary data.</text>
</comment>
<dbReference type="InterPro" id="IPR011042">
    <property type="entry name" value="6-blade_b-propeller_TolB-like"/>
</dbReference>
<evidence type="ECO:0000256" key="1">
    <source>
        <dbReference type="ARBA" id="ARBA00004116"/>
    </source>
</evidence>
<evidence type="ECO:0000256" key="2">
    <source>
        <dbReference type="ARBA" id="ARBA00009191"/>
    </source>
</evidence>
<dbReference type="PANTHER" id="PTHR10426:SF62">
    <property type="entry name" value="OS08G0175000 PROTEIN"/>
    <property type="match status" value="1"/>
</dbReference>
<evidence type="ECO:0000313" key="8">
    <source>
        <dbReference type="Proteomes" id="UP000636709"/>
    </source>
</evidence>
<keyword evidence="4" id="KW-0325">Glycoprotein</keyword>
<evidence type="ECO:0000256" key="3">
    <source>
        <dbReference type="ARBA" id="ARBA00022554"/>
    </source>
</evidence>